<protein>
    <recommendedName>
        <fullName evidence="2">Mce/MlaD domain-containing protein</fullName>
    </recommendedName>
</protein>
<dbReference type="AlphaFoldDB" id="A0A381N4Q3"/>
<organism evidence="3">
    <name type="scientific">marine metagenome</name>
    <dbReference type="NCBI Taxonomy" id="408172"/>
    <lineage>
        <taxon>unclassified sequences</taxon>
        <taxon>metagenomes</taxon>
        <taxon>ecological metagenomes</taxon>
    </lineage>
</organism>
<evidence type="ECO:0000259" key="2">
    <source>
        <dbReference type="Pfam" id="PF02470"/>
    </source>
</evidence>
<dbReference type="InterPro" id="IPR003399">
    <property type="entry name" value="Mce/MlaD"/>
</dbReference>
<gene>
    <name evidence="3" type="ORF">METZ01_LOCUS2331</name>
</gene>
<feature type="transmembrane region" description="Helical" evidence="1">
    <location>
        <begin position="7"/>
        <end position="27"/>
    </location>
</feature>
<reference evidence="3" key="1">
    <citation type="submission" date="2018-05" db="EMBL/GenBank/DDBJ databases">
        <authorList>
            <person name="Lanie J.A."/>
            <person name="Ng W.-L."/>
            <person name="Kazmierczak K.M."/>
            <person name="Andrzejewski T.M."/>
            <person name="Davidsen T.M."/>
            <person name="Wayne K.J."/>
            <person name="Tettelin H."/>
            <person name="Glass J.I."/>
            <person name="Rusch D."/>
            <person name="Podicherti R."/>
            <person name="Tsui H.-C.T."/>
            <person name="Winkler M.E."/>
        </authorList>
    </citation>
    <scope>NUCLEOTIDE SEQUENCE</scope>
</reference>
<keyword evidence="1" id="KW-0812">Transmembrane</keyword>
<dbReference type="Pfam" id="PF02470">
    <property type="entry name" value="MlaD"/>
    <property type="match status" value="1"/>
</dbReference>
<keyword evidence="1" id="KW-0472">Membrane</keyword>
<name>A0A381N4Q3_9ZZZZ</name>
<dbReference type="PANTHER" id="PTHR33371">
    <property type="entry name" value="INTERMEMBRANE PHOSPHOLIPID TRANSPORT SYSTEM BINDING PROTEIN MLAD-RELATED"/>
    <property type="match status" value="1"/>
</dbReference>
<dbReference type="PANTHER" id="PTHR33371:SF4">
    <property type="entry name" value="INTERMEMBRANE PHOSPHOLIPID TRANSPORT SYSTEM BINDING PROTEIN MLAD"/>
    <property type="match status" value="1"/>
</dbReference>
<sequence length="310" mass="34383">MKISNEIKTGILAIFAIGLFIFGYSYLKSNDIFVNDRTFYALYSDVEGVVNGTPVTVNGFPVGSIQKISFFDNNNLLIKFRVEDDIKFSKNSLAQIYETGLIGGKALAIIPANDNARVAVSNDTLKSSIAPGLTDLVNKKITNLQDKIESMIMSADSVLYKINRVFDDSTRVNLRNSVSGFNQTISDLKDTSSLIKSIVESNKSDIDVTLNNINNISKDLSDFSSTLNNSGFDQTLINFKKSSEDLSDILRDINNGQGTITKLINNDSLFNNLNDASKSIDLLLEDIRLNPKRYIHFSIFGKKNKPYKSP</sequence>
<accession>A0A381N4Q3</accession>
<feature type="domain" description="Mce/MlaD" evidence="2">
    <location>
        <begin position="37"/>
        <end position="111"/>
    </location>
</feature>
<dbReference type="EMBL" id="UINC01000119">
    <property type="protein sequence ID" value="SUZ49477.1"/>
    <property type="molecule type" value="Genomic_DNA"/>
</dbReference>
<proteinExistence type="predicted"/>
<evidence type="ECO:0000256" key="1">
    <source>
        <dbReference type="SAM" id="Phobius"/>
    </source>
</evidence>
<evidence type="ECO:0000313" key="3">
    <source>
        <dbReference type="EMBL" id="SUZ49477.1"/>
    </source>
</evidence>
<dbReference type="InterPro" id="IPR052336">
    <property type="entry name" value="MlaD_Phospholipid_Transporter"/>
</dbReference>
<keyword evidence="1" id="KW-1133">Transmembrane helix</keyword>